<dbReference type="InterPro" id="IPR036213">
    <property type="entry name" value="Calpain_III_sf"/>
</dbReference>
<dbReference type="InterPro" id="IPR022683">
    <property type="entry name" value="Calpain_III"/>
</dbReference>
<proteinExistence type="inferred from homology"/>
<dbReference type="GO" id="GO:0004198">
    <property type="term" value="F:calcium-dependent cysteine-type endopeptidase activity"/>
    <property type="evidence" value="ECO:0007669"/>
    <property type="project" value="InterPro"/>
</dbReference>
<dbReference type="GeneID" id="25412397"/>
<dbReference type="EMBL" id="KL584723">
    <property type="protein sequence ID" value="KEQ69088.1"/>
    <property type="molecule type" value="Genomic_DNA"/>
</dbReference>
<dbReference type="OrthoDB" id="167576at2759"/>
<evidence type="ECO:0000256" key="5">
    <source>
        <dbReference type="PROSITE-ProRule" id="PRU00239"/>
    </source>
</evidence>
<dbReference type="InterPro" id="IPR001300">
    <property type="entry name" value="Peptidase_C2_calpain_cat"/>
</dbReference>
<dbReference type="AlphaFoldDB" id="A0A074W876"/>
<evidence type="ECO:0000256" key="3">
    <source>
        <dbReference type="ARBA" id="ARBA00022801"/>
    </source>
</evidence>
<dbReference type="SMART" id="SM00230">
    <property type="entry name" value="CysPc"/>
    <property type="match status" value="1"/>
</dbReference>
<organism evidence="7 8">
    <name type="scientific">Aureobasidium namibiae CBS 147.97</name>
    <dbReference type="NCBI Taxonomy" id="1043004"/>
    <lineage>
        <taxon>Eukaryota</taxon>
        <taxon>Fungi</taxon>
        <taxon>Dikarya</taxon>
        <taxon>Ascomycota</taxon>
        <taxon>Pezizomycotina</taxon>
        <taxon>Dothideomycetes</taxon>
        <taxon>Dothideomycetidae</taxon>
        <taxon>Dothideales</taxon>
        <taxon>Saccotheciaceae</taxon>
        <taxon>Aureobasidium</taxon>
    </lineage>
</organism>
<comment type="similarity">
    <text evidence="1">Belongs to the peptidase C2 family. PalB/RIM13 subfamily.</text>
</comment>
<feature type="active site" evidence="5">
    <location>
        <position position="158"/>
    </location>
</feature>
<dbReference type="Gene3D" id="3.90.70.10">
    <property type="entry name" value="Cysteine proteinases"/>
    <property type="match status" value="1"/>
</dbReference>
<sequence>MGGMGLSTTPEVQRFMRKKSDFFLDEAQRIKAVSEWKPQLESNGHKISVLVEPKSDRKLPTSEQILLLKASQLNGFKFPPWTKAPQDSDFHLLDGQERFTDKPELRLSAAQLKVFDGWKRAAEALPPPAWYPPQERRAGPTMSSSRTIDLVQDAATDCSVVASLCALVARGERNHAKILGSIMSPYDVNEGQPKMSPNGKYVFKLNFNGTHRRVEIDERLPVSKSPRVLHVIDRHNPSLLWPALIEKAYLKVRGSYDFPGSNSGTDLWILSGWIPEQIFLQSDDTIANNIWRRIFKSHQYGDVLITMGTGKISSRTERAIGLAGEHDYAVLDMREVDGQKLMLVKNPWCEGMSWRGSIPRSAIDNEDDEDEEILPSSRDLLNQDDKLTPGTFWMDLNSVMQYFESIYLNWNPGLFKYRQDIHFAWDLSALSSSNKYQSFSNNQQFRVSVSASGVVWLLLSHHFKDGKEDAHPSEYISLYVFDNNGAKVYLSDGAVQRGPFVDSPQTLLRLDKLEANKKYTVVPVEQDLTPTTHTFTLSVFANARIAIDEAPSKYACHKSISAAWTEETAGGNAHSPTYSQNPQFRIVVPTKTSIALLLETSVEQLHVHVKLVHGRGARVQAVRSKDIVFDSKDYRRGCALAEYAELDAGAYTIICSTFEAGQRGNFKLRVDSMVATQLSLLPRQGAGRLRHAWAKATFQGQQRALAAPIAPRRLTKFDVFVKQVQQTGQQQTTKAGQSRERSMVRVTLEIGTGPERRILIASSNGEYSDSSAGVRTGEIDLAPQEMGNIWLVIERMFTPMDSERELFEVETFTDALDTVDIGVWRRWDVDALDQ</sequence>
<dbReference type="SMART" id="SM00720">
    <property type="entry name" value="calpain_III"/>
    <property type="match status" value="1"/>
</dbReference>
<feature type="active site" evidence="5">
    <location>
        <position position="346"/>
    </location>
</feature>
<dbReference type="PANTHER" id="PTHR46143:SF1">
    <property type="entry name" value="CALPAIN-7"/>
    <property type="match status" value="1"/>
</dbReference>
<evidence type="ECO:0000313" key="8">
    <source>
        <dbReference type="Proteomes" id="UP000027730"/>
    </source>
</evidence>
<dbReference type="RefSeq" id="XP_013423284.1">
    <property type="nucleotide sequence ID" value="XM_013567830.1"/>
</dbReference>
<evidence type="ECO:0000256" key="2">
    <source>
        <dbReference type="ARBA" id="ARBA00022670"/>
    </source>
</evidence>
<dbReference type="InterPro" id="IPR051297">
    <property type="entry name" value="PalB/RIM13"/>
</dbReference>
<feature type="domain" description="Calpain catalytic" evidence="6">
    <location>
        <begin position="75"/>
        <end position="412"/>
    </location>
</feature>
<keyword evidence="2 5" id="KW-0645">Protease</keyword>
<dbReference type="CDD" id="cd00044">
    <property type="entry name" value="CysPc"/>
    <property type="match status" value="1"/>
</dbReference>
<dbReference type="InterPro" id="IPR038765">
    <property type="entry name" value="Papain-like_cys_pep_sf"/>
</dbReference>
<dbReference type="GO" id="GO:0006508">
    <property type="term" value="P:proteolysis"/>
    <property type="evidence" value="ECO:0007669"/>
    <property type="project" value="UniProtKB-KW"/>
</dbReference>
<dbReference type="PROSITE" id="PS50203">
    <property type="entry name" value="CALPAIN_CAT"/>
    <property type="match status" value="1"/>
</dbReference>
<dbReference type="Proteomes" id="UP000027730">
    <property type="component" value="Unassembled WGS sequence"/>
</dbReference>
<evidence type="ECO:0000256" key="4">
    <source>
        <dbReference type="ARBA" id="ARBA00022807"/>
    </source>
</evidence>
<name>A0A074W876_9PEZI</name>
<accession>A0A074W876</accession>
<evidence type="ECO:0000256" key="1">
    <source>
        <dbReference type="ARBA" id="ARBA00010193"/>
    </source>
</evidence>
<dbReference type="Pfam" id="PF01067">
    <property type="entry name" value="Calpain_III"/>
    <property type="match status" value="1"/>
</dbReference>
<dbReference type="Pfam" id="PF00648">
    <property type="entry name" value="Peptidase_C2"/>
    <property type="match status" value="1"/>
</dbReference>
<dbReference type="HOGENOM" id="CLU_006770_1_0_1"/>
<dbReference type="STRING" id="1043004.A0A074W876"/>
<keyword evidence="3 5" id="KW-0378">Hydrolase</keyword>
<dbReference type="PANTHER" id="PTHR46143">
    <property type="entry name" value="CALPAIN-7"/>
    <property type="match status" value="1"/>
</dbReference>
<reference evidence="7 8" key="1">
    <citation type="journal article" date="2014" name="BMC Genomics">
        <title>Genome sequencing of four Aureobasidium pullulans varieties: biotechnological potential, stress tolerance, and description of new species.</title>
        <authorList>
            <person name="Gostin Ar C."/>
            <person name="Ohm R.A."/>
            <person name="Kogej T."/>
            <person name="Sonjak S."/>
            <person name="Turk M."/>
            <person name="Zajc J."/>
            <person name="Zalar P."/>
            <person name="Grube M."/>
            <person name="Sun H."/>
            <person name="Han J."/>
            <person name="Sharma A."/>
            <person name="Chiniquy J."/>
            <person name="Ngan C.Y."/>
            <person name="Lipzen A."/>
            <person name="Barry K."/>
            <person name="Grigoriev I.V."/>
            <person name="Gunde-Cimerman N."/>
        </authorList>
    </citation>
    <scope>NUCLEOTIDE SEQUENCE [LARGE SCALE GENOMIC DNA]</scope>
    <source>
        <strain evidence="7 8">CBS 147.97</strain>
    </source>
</reference>
<keyword evidence="4 5" id="KW-0788">Thiol protease</keyword>
<dbReference type="SUPFAM" id="SSF54001">
    <property type="entry name" value="Cysteine proteinases"/>
    <property type="match status" value="1"/>
</dbReference>
<dbReference type="SUPFAM" id="SSF49758">
    <property type="entry name" value="Calpain large subunit, middle domain (domain III)"/>
    <property type="match status" value="2"/>
</dbReference>
<dbReference type="Pfam" id="PF25435">
    <property type="entry name" value="PalB_C"/>
    <property type="match status" value="1"/>
</dbReference>
<keyword evidence="8" id="KW-1185">Reference proteome</keyword>
<evidence type="ECO:0000259" key="6">
    <source>
        <dbReference type="PROSITE" id="PS50203"/>
    </source>
</evidence>
<dbReference type="InterPro" id="IPR022682">
    <property type="entry name" value="Calpain_domain_III"/>
</dbReference>
<gene>
    <name evidence="7" type="ORF">M436DRAFT_56913</name>
</gene>
<dbReference type="Gene3D" id="2.60.120.380">
    <property type="match status" value="2"/>
</dbReference>
<protein>
    <submittedName>
        <fullName evidence="7">Cysteine proteinase</fullName>
    </submittedName>
</protein>
<feature type="active site" evidence="5">
    <location>
        <position position="326"/>
    </location>
</feature>
<evidence type="ECO:0000313" key="7">
    <source>
        <dbReference type="EMBL" id="KEQ69088.1"/>
    </source>
</evidence>